<feature type="region of interest" description="Disordered" evidence="1">
    <location>
        <begin position="156"/>
        <end position="215"/>
    </location>
</feature>
<comment type="caution">
    <text evidence="2">The sequence shown here is derived from an EMBL/GenBank/DDBJ whole genome shotgun (WGS) entry which is preliminary data.</text>
</comment>
<feature type="compositionally biased region" description="Basic residues" evidence="1">
    <location>
        <begin position="177"/>
        <end position="215"/>
    </location>
</feature>
<sequence length="215" mass="23297">MPQHYYHRQPTPRQRPSSYSQRQAHTSAYAPPGAVQRSLNEIQAQQPTYPGVVEPYYPSYGEVEASALVPYGQGAPGGNFLGGAAPVAPVPVETPAASGSSGFSLANLGELKGMIDRFGGIDGIMSGIGKMQKVVGGIQQMAPMMKLVMGILPFGKGKNKSSSPAEADYEEYTPPRSRPRKRRKKSTTTTPRRRSSNTTRRKTTSTKRRPSSSKR</sequence>
<protein>
    <recommendedName>
        <fullName evidence="4">Tyrosine protein kinase</fullName>
    </recommendedName>
</protein>
<accession>A0A2W0CEH3</accession>
<evidence type="ECO:0000313" key="2">
    <source>
        <dbReference type="EMBL" id="PYY31086.1"/>
    </source>
</evidence>
<feature type="compositionally biased region" description="Polar residues" evidence="1">
    <location>
        <begin position="11"/>
        <end position="26"/>
    </location>
</feature>
<name>A0A2W0CEH3_9BACL</name>
<dbReference type="EMBL" id="PRLG01000002">
    <property type="protein sequence ID" value="PYY31086.1"/>
    <property type="molecule type" value="Genomic_DNA"/>
</dbReference>
<evidence type="ECO:0000256" key="1">
    <source>
        <dbReference type="SAM" id="MobiDB-lite"/>
    </source>
</evidence>
<gene>
    <name evidence="2" type="ORF">PIL02S_00167</name>
</gene>
<feature type="region of interest" description="Disordered" evidence="1">
    <location>
        <begin position="1"/>
        <end position="34"/>
    </location>
</feature>
<dbReference type="AlphaFoldDB" id="A0A2W0CEH3"/>
<dbReference type="RefSeq" id="WP_181429646.1">
    <property type="nucleotide sequence ID" value="NZ_PRLG01000002.1"/>
</dbReference>
<evidence type="ECO:0000313" key="3">
    <source>
        <dbReference type="Proteomes" id="UP000247459"/>
    </source>
</evidence>
<dbReference type="Proteomes" id="UP000247459">
    <property type="component" value="Unassembled WGS sequence"/>
</dbReference>
<reference evidence="2 3" key="1">
    <citation type="submission" date="2018-01" db="EMBL/GenBank/DDBJ databases">
        <title>Genome sequence of the PGP bacterium Paenibacillus illinoisensis E3.</title>
        <authorList>
            <person name="Rolli E."/>
            <person name="Marasco R."/>
            <person name="Bessem C."/>
            <person name="Michoud G."/>
            <person name="Gaiarsa S."/>
            <person name="Borin S."/>
            <person name="Daffonchio D."/>
        </authorList>
    </citation>
    <scope>NUCLEOTIDE SEQUENCE [LARGE SCALE GENOMIC DNA]</scope>
    <source>
        <strain evidence="2 3">E3</strain>
    </source>
</reference>
<proteinExistence type="predicted"/>
<organism evidence="2 3">
    <name type="scientific">Paenibacillus illinoisensis</name>
    <dbReference type="NCBI Taxonomy" id="59845"/>
    <lineage>
        <taxon>Bacteria</taxon>
        <taxon>Bacillati</taxon>
        <taxon>Bacillota</taxon>
        <taxon>Bacilli</taxon>
        <taxon>Bacillales</taxon>
        <taxon>Paenibacillaceae</taxon>
        <taxon>Paenibacillus</taxon>
    </lineage>
</organism>
<evidence type="ECO:0008006" key="4">
    <source>
        <dbReference type="Google" id="ProtNLM"/>
    </source>
</evidence>